<keyword evidence="3" id="KW-0804">Transcription</keyword>
<dbReference type="GO" id="GO:0003700">
    <property type="term" value="F:DNA-binding transcription factor activity"/>
    <property type="evidence" value="ECO:0007669"/>
    <property type="project" value="TreeGrafter"/>
</dbReference>
<evidence type="ECO:0000256" key="2">
    <source>
        <dbReference type="ARBA" id="ARBA00023125"/>
    </source>
</evidence>
<evidence type="ECO:0000256" key="1">
    <source>
        <dbReference type="ARBA" id="ARBA00023015"/>
    </source>
</evidence>
<accession>A0A5D3FQN5</accession>
<keyword evidence="8" id="KW-1185">Reference proteome</keyword>
<dbReference type="AlphaFoldDB" id="A0A5D3FQN5"/>
<dbReference type="PANTHER" id="PTHR30136:SF24">
    <property type="entry name" value="HTH-TYPE TRANSCRIPTIONAL REPRESSOR ALLR"/>
    <property type="match status" value="1"/>
</dbReference>
<evidence type="ECO:0000259" key="6">
    <source>
        <dbReference type="PROSITE" id="PS51078"/>
    </source>
</evidence>
<evidence type="ECO:0000256" key="3">
    <source>
        <dbReference type="ARBA" id="ARBA00023163"/>
    </source>
</evidence>
<dbReference type="SMART" id="SM00346">
    <property type="entry name" value="HTH_ICLR"/>
    <property type="match status" value="1"/>
</dbReference>
<evidence type="ECO:0000313" key="8">
    <source>
        <dbReference type="Proteomes" id="UP000323505"/>
    </source>
</evidence>
<comment type="caution">
    <text evidence="7">The sequence shown here is derived from an EMBL/GenBank/DDBJ whole genome shotgun (WGS) entry which is preliminary data.</text>
</comment>
<evidence type="ECO:0000256" key="4">
    <source>
        <dbReference type="SAM" id="MobiDB-lite"/>
    </source>
</evidence>
<gene>
    <name evidence="7" type="ORF">FXF68_08445</name>
</gene>
<name>A0A5D3FQN5_9ACTN</name>
<keyword evidence="2" id="KW-0238">DNA-binding</keyword>
<dbReference type="InterPro" id="IPR036390">
    <property type="entry name" value="WH_DNA-bd_sf"/>
</dbReference>
<dbReference type="InterPro" id="IPR050707">
    <property type="entry name" value="HTH_MetabolicPath_Reg"/>
</dbReference>
<dbReference type="Proteomes" id="UP000323505">
    <property type="component" value="Unassembled WGS sequence"/>
</dbReference>
<dbReference type="InterPro" id="IPR029016">
    <property type="entry name" value="GAF-like_dom_sf"/>
</dbReference>
<dbReference type="Pfam" id="PF01614">
    <property type="entry name" value="IclR_C"/>
    <property type="match status" value="1"/>
</dbReference>
<protein>
    <submittedName>
        <fullName evidence="7">IclR family transcriptional regulator</fullName>
    </submittedName>
</protein>
<reference evidence="7 8" key="1">
    <citation type="submission" date="2019-08" db="EMBL/GenBank/DDBJ databases">
        <title>Actinomadura sp. nov. CYP1-5 isolated from mountain soil.</title>
        <authorList>
            <person name="Songsumanus A."/>
            <person name="Kuncharoen N."/>
            <person name="Kudo T."/>
            <person name="Yuki M."/>
            <person name="Igarashi Y."/>
            <person name="Tanasupawat S."/>
        </authorList>
    </citation>
    <scope>NUCLEOTIDE SEQUENCE [LARGE SCALE GENOMIC DNA]</scope>
    <source>
        <strain evidence="7 8">CYP1-5</strain>
    </source>
</reference>
<feature type="region of interest" description="Disordered" evidence="4">
    <location>
        <begin position="1"/>
        <end position="30"/>
    </location>
</feature>
<evidence type="ECO:0000313" key="7">
    <source>
        <dbReference type="EMBL" id="TYK50539.1"/>
    </source>
</evidence>
<dbReference type="Gene3D" id="1.10.10.10">
    <property type="entry name" value="Winged helix-like DNA-binding domain superfamily/Winged helix DNA-binding domain"/>
    <property type="match status" value="1"/>
</dbReference>
<proteinExistence type="predicted"/>
<dbReference type="EMBL" id="VSRQ01000002">
    <property type="protein sequence ID" value="TYK50539.1"/>
    <property type="molecule type" value="Genomic_DNA"/>
</dbReference>
<dbReference type="Gene3D" id="3.30.450.40">
    <property type="match status" value="1"/>
</dbReference>
<dbReference type="SUPFAM" id="SSF55781">
    <property type="entry name" value="GAF domain-like"/>
    <property type="match status" value="1"/>
</dbReference>
<dbReference type="GO" id="GO:0045892">
    <property type="term" value="P:negative regulation of DNA-templated transcription"/>
    <property type="evidence" value="ECO:0007669"/>
    <property type="project" value="TreeGrafter"/>
</dbReference>
<dbReference type="PANTHER" id="PTHR30136">
    <property type="entry name" value="HELIX-TURN-HELIX TRANSCRIPTIONAL REGULATOR, ICLR FAMILY"/>
    <property type="match status" value="1"/>
</dbReference>
<feature type="compositionally biased region" description="Basic and acidic residues" evidence="4">
    <location>
        <begin position="286"/>
        <end position="317"/>
    </location>
</feature>
<evidence type="ECO:0000259" key="5">
    <source>
        <dbReference type="PROSITE" id="PS51077"/>
    </source>
</evidence>
<feature type="domain" description="IclR-ED" evidence="6">
    <location>
        <begin position="95"/>
        <end position="277"/>
    </location>
</feature>
<dbReference type="InterPro" id="IPR014757">
    <property type="entry name" value="Tscrpt_reg_IclR_C"/>
</dbReference>
<feature type="domain" description="HTH iclR-type" evidence="5">
    <location>
        <begin position="30"/>
        <end position="94"/>
    </location>
</feature>
<dbReference type="PROSITE" id="PS51078">
    <property type="entry name" value="ICLR_ED"/>
    <property type="match status" value="1"/>
</dbReference>
<dbReference type="InterPro" id="IPR005471">
    <property type="entry name" value="Tscrpt_reg_IclR_N"/>
</dbReference>
<feature type="compositionally biased region" description="Low complexity" evidence="4">
    <location>
        <begin position="8"/>
        <end position="26"/>
    </location>
</feature>
<dbReference type="Pfam" id="PF09339">
    <property type="entry name" value="HTH_IclR"/>
    <property type="match status" value="1"/>
</dbReference>
<dbReference type="InterPro" id="IPR036388">
    <property type="entry name" value="WH-like_DNA-bd_sf"/>
</dbReference>
<dbReference type="SUPFAM" id="SSF46785">
    <property type="entry name" value="Winged helix' DNA-binding domain"/>
    <property type="match status" value="1"/>
</dbReference>
<organism evidence="7 8">
    <name type="scientific">Actinomadura decatromicini</name>
    <dbReference type="NCBI Taxonomy" id="2604572"/>
    <lineage>
        <taxon>Bacteria</taxon>
        <taxon>Bacillati</taxon>
        <taxon>Actinomycetota</taxon>
        <taxon>Actinomycetes</taxon>
        <taxon>Streptosporangiales</taxon>
        <taxon>Thermomonosporaceae</taxon>
        <taxon>Actinomadura</taxon>
    </lineage>
</organism>
<dbReference type="PROSITE" id="PS51077">
    <property type="entry name" value="HTH_ICLR"/>
    <property type="match status" value="1"/>
</dbReference>
<keyword evidence="1" id="KW-0805">Transcription regulation</keyword>
<feature type="region of interest" description="Disordered" evidence="4">
    <location>
        <begin position="274"/>
        <end position="317"/>
    </location>
</feature>
<dbReference type="RefSeq" id="WP_148758400.1">
    <property type="nucleotide sequence ID" value="NZ_VSRQ01000002.1"/>
</dbReference>
<dbReference type="GO" id="GO:0003677">
    <property type="term" value="F:DNA binding"/>
    <property type="evidence" value="ECO:0007669"/>
    <property type="project" value="UniProtKB-KW"/>
</dbReference>
<sequence length="317" mass="34671">MSIDETAEPAAKTPAQATAKAGAKPARNQSSSLRRALAVLDHVRDHADARGVSLTQIADDLGLSKSTVLRLAAPLIDGDLLTRDRETGWFRLGHGALRLGQAYLSSLDMRSVAADPLRRLQHVVGETCHLVVYDAPEVVYIDKVENEHNVRMASRVGMRMPAYRTAVGKAILAWLGDDDFQLVVAAGLTPRTERTITDPARLATELERVRLSGYAVDDRENEPEVRCVAAPIFDHTDRAVGALSVSGLTSRMTPARVREVGPMVERTGLEISRVLGSSRQPRRRPDRPPLDRPLDRALDRPAERSGTDRDPHGGNQP</sequence>